<proteinExistence type="predicted"/>
<evidence type="ECO:0000256" key="1">
    <source>
        <dbReference type="SAM" id="Coils"/>
    </source>
</evidence>
<dbReference type="AlphaFoldDB" id="A0A7W7I4K0"/>
<name>A0A7W7I4K0_9ACTN</name>
<dbReference type="RefSeq" id="WP_184997413.1">
    <property type="nucleotide sequence ID" value="NZ_BOMK01000044.1"/>
</dbReference>
<dbReference type="EMBL" id="JACHNH010000001">
    <property type="protein sequence ID" value="MBB4766277.1"/>
    <property type="molecule type" value="Genomic_DNA"/>
</dbReference>
<sequence length="200" mass="20998">MRTRHPDRLWMIAGIVVVALLVVVTWLLLVNPQHTEAASLEEQTDAYVTQAAKLRKQNAELAADQAGIDQLTKEYNALATALPPDSGVPAFLRQLQASGNVVDVDVSGITVGQPVAEESAPGVWALPIQLTAEGTASRLGAFLQRLQGSAQKRAVLIETANLASEGGEEMGVSRPMSLNLTVKAFVAPPPGAGAPTVTSD</sequence>
<organism evidence="3 4">
    <name type="scientific">Actinoplanes digitatis</name>
    <dbReference type="NCBI Taxonomy" id="1868"/>
    <lineage>
        <taxon>Bacteria</taxon>
        <taxon>Bacillati</taxon>
        <taxon>Actinomycetota</taxon>
        <taxon>Actinomycetes</taxon>
        <taxon>Micromonosporales</taxon>
        <taxon>Micromonosporaceae</taxon>
        <taxon>Actinoplanes</taxon>
    </lineage>
</organism>
<dbReference type="Proteomes" id="UP000578112">
    <property type="component" value="Unassembled WGS sequence"/>
</dbReference>
<evidence type="ECO:0000256" key="2">
    <source>
        <dbReference type="SAM" id="Phobius"/>
    </source>
</evidence>
<evidence type="ECO:0000313" key="4">
    <source>
        <dbReference type="Proteomes" id="UP000578112"/>
    </source>
</evidence>
<accession>A0A7W7I4K0</accession>
<dbReference type="GO" id="GO:0043107">
    <property type="term" value="P:type IV pilus-dependent motility"/>
    <property type="evidence" value="ECO:0007669"/>
    <property type="project" value="InterPro"/>
</dbReference>
<gene>
    <name evidence="3" type="ORF">BJ971_006833</name>
</gene>
<feature type="coiled-coil region" evidence="1">
    <location>
        <begin position="37"/>
        <end position="74"/>
    </location>
</feature>
<feature type="transmembrane region" description="Helical" evidence="2">
    <location>
        <begin position="9"/>
        <end position="29"/>
    </location>
</feature>
<comment type="caution">
    <text evidence="3">The sequence shown here is derived from an EMBL/GenBank/DDBJ whole genome shotgun (WGS) entry which is preliminary data.</text>
</comment>
<keyword evidence="2" id="KW-0472">Membrane</keyword>
<reference evidence="3 4" key="1">
    <citation type="submission" date="2020-08" db="EMBL/GenBank/DDBJ databases">
        <title>Sequencing the genomes of 1000 actinobacteria strains.</title>
        <authorList>
            <person name="Klenk H.-P."/>
        </authorList>
    </citation>
    <scope>NUCLEOTIDE SEQUENCE [LARGE SCALE GENOMIC DNA]</scope>
    <source>
        <strain evidence="3 4">DSM 43149</strain>
    </source>
</reference>
<dbReference type="InterPro" id="IPR014717">
    <property type="entry name" value="Transl_elong_EF1B/ribsomal_bS6"/>
</dbReference>
<keyword evidence="4" id="KW-1185">Reference proteome</keyword>
<dbReference type="InterPro" id="IPR007445">
    <property type="entry name" value="PilO"/>
</dbReference>
<protein>
    <submittedName>
        <fullName evidence="3">Type IV pilus assembly protein PilO</fullName>
    </submittedName>
</protein>
<dbReference type="GO" id="GO:0043683">
    <property type="term" value="P:type IV pilus assembly"/>
    <property type="evidence" value="ECO:0007669"/>
    <property type="project" value="InterPro"/>
</dbReference>
<keyword evidence="2" id="KW-1133">Transmembrane helix</keyword>
<keyword evidence="2" id="KW-0812">Transmembrane</keyword>
<dbReference type="Gene3D" id="3.30.70.60">
    <property type="match status" value="1"/>
</dbReference>
<dbReference type="Pfam" id="PF04350">
    <property type="entry name" value="PilO"/>
    <property type="match status" value="1"/>
</dbReference>
<keyword evidence="1" id="KW-0175">Coiled coil</keyword>
<evidence type="ECO:0000313" key="3">
    <source>
        <dbReference type="EMBL" id="MBB4766277.1"/>
    </source>
</evidence>